<gene>
    <name evidence="1" type="ORF">CFIMG_004406RA</name>
</gene>
<reference evidence="1 2" key="1">
    <citation type="journal article" date="2013" name="Fungal Biol.">
        <title>Analysis of microsatellite markers in the genome of the plant pathogen Ceratocystis fimbriata.</title>
        <authorList>
            <person name="Simpson M.C."/>
            <person name="Wilken P.M."/>
            <person name="Coetzee M.P."/>
            <person name="Wingfield M.J."/>
            <person name="Wingfield B.D."/>
        </authorList>
    </citation>
    <scope>NUCLEOTIDE SEQUENCE [LARGE SCALE GENOMIC DNA]</scope>
    <source>
        <strain evidence="1 2">CBS 114723</strain>
    </source>
</reference>
<dbReference type="Proteomes" id="UP000222788">
    <property type="component" value="Unassembled WGS sequence"/>
</dbReference>
<comment type="caution">
    <text evidence="1">The sequence shown here is derived from an EMBL/GenBank/DDBJ whole genome shotgun (WGS) entry which is preliminary data.</text>
</comment>
<organism evidence="1 2">
    <name type="scientific">Ceratocystis fimbriata CBS 114723</name>
    <dbReference type="NCBI Taxonomy" id="1035309"/>
    <lineage>
        <taxon>Eukaryota</taxon>
        <taxon>Fungi</taxon>
        <taxon>Dikarya</taxon>
        <taxon>Ascomycota</taxon>
        <taxon>Pezizomycotina</taxon>
        <taxon>Sordariomycetes</taxon>
        <taxon>Hypocreomycetidae</taxon>
        <taxon>Microascales</taxon>
        <taxon>Ceratocystidaceae</taxon>
        <taxon>Ceratocystis</taxon>
    </lineage>
</organism>
<proteinExistence type="predicted"/>
<accession>A0A2C5WYT9</accession>
<sequence>MSQVYSGPRLSAGVLDSSQNVMQGKQSGVSRGIEACLRTGLDCKGTISKPPKSHGAILWTAFSPCVLLIQLKMQVLSLMEAGLRNAMQHFGQPEIPV</sequence>
<evidence type="ECO:0000313" key="1">
    <source>
        <dbReference type="EMBL" id="PHH50870.1"/>
    </source>
</evidence>
<dbReference type="AlphaFoldDB" id="A0A2C5WYT9"/>
<protein>
    <submittedName>
        <fullName evidence="1">Uncharacterized protein</fullName>
    </submittedName>
</protein>
<dbReference type="EMBL" id="APWK03000110">
    <property type="protein sequence ID" value="PHH50870.1"/>
    <property type="molecule type" value="Genomic_DNA"/>
</dbReference>
<evidence type="ECO:0000313" key="2">
    <source>
        <dbReference type="Proteomes" id="UP000222788"/>
    </source>
</evidence>
<reference evidence="1 2" key="2">
    <citation type="journal article" date="2013" name="IMA Fungus">
        <title>IMA Genome-F 1: Ceratocystis fimbriata: Draft nuclear genome sequence for the plant pathogen, Ceratocystis fimbriata.</title>
        <authorList>
            <person name="Wilken P.M."/>
            <person name="Steenkamp E.T."/>
            <person name="Wingfield M.J."/>
            <person name="de Beer Z.W."/>
            <person name="Wingfield B.D."/>
        </authorList>
    </citation>
    <scope>NUCLEOTIDE SEQUENCE [LARGE SCALE GENOMIC DNA]</scope>
    <source>
        <strain evidence="1 2">CBS 114723</strain>
    </source>
</reference>
<keyword evidence="2" id="KW-1185">Reference proteome</keyword>
<name>A0A2C5WYT9_9PEZI</name>